<dbReference type="GO" id="GO:0008360">
    <property type="term" value="P:regulation of cell shape"/>
    <property type="evidence" value="ECO:0007669"/>
    <property type="project" value="UniProtKB-UniRule"/>
</dbReference>
<dbReference type="CDD" id="cd07187">
    <property type="entry name" value="YvcK_like"/>
    <property type="match status" value="1"/>
</dbReference>
<dbReference type="GO" id="GO:0005737">
    <property type="term" value="C:cytoplasm"/>
    <property type="evidence" value="ECO:0007669"/>
    <property type="project" value="UniProtKB-SubCell"/>
</dbReference>
<reference evidence="3 4" key="1">
    <citation type="journal article" date="2016" name="Environ. Microbiol.">
        <title>Genomic resolution of a cold subsurface aquifer community provides metabolic insights for novel microbes adapted to high CO concentrations.</title>
        <authorList>
            <person name="Probst A.J."/>
            <person name="Castelle C.J."/>
            <person name="Singh A."/>
            <person name="Brown C.T."/>
            <person name="Anantharaman K."/>
            <person name="Sharon I."/>
            <person name="Hug L.A."/>
            <person name="Burstein D."/>
            <person name="Emerson J.B."/>
            <person name="Thomas B.C."/>
            <person name="Banfield J.F."/>
        </authorList>
    </citation>
    <scope>NUCLEOTIDE SEQUENCE [LARGE SCALE GENOMIC DNA]</scope>
    <source>
        <strain evidence="3">CG2_30_44_31</strain>
    </source>
</reference>
<dbReference type="Gene3D" id="3.40.50.10680">
    <property type="entry name" value="CofD-like domains"/>
    <property type="match status" value="1"/>
</dbReference>
<dbReference type="InterPro" id="IPR002882">
    <property type="entry name" value="CofD"/>
</dbReference>
<dbReference type="GO" id="GO:0043743">
    <property type="term" value="F:LPPG:FO 2-phospho-L-lactate transferase activity"/>
    <property type="evidence" value="ECO:0007669"/>
    <property type="project" value="InterPro"/>
</dbReference>
<protein>
    <recommendedName>
        <fullName evidence="2">Putative gluconeogenesis factor</fullName>
    </recommendedName>
</protein>
<proteinExistence type="inferred from homology"/>
<evidence type="ECO:0000313" key="3">
    <source>
        <dbReference type="EMBL" id="OIP04394.1"/>
    </source>
</evidence>
<comment type="caution">
    <text evidence="3">The sequence shown here is derived from an EMBL/GenBank/DDBJ whole genome shotgun (WGS) entry which is preliminary data.</text>
</comment>
<keyword evidence="1 2" id="KW-0963">Cytoplasm</keyword>
<dbReference type="PANTHER" id="PTHR30135">
    <property type="entry name" value="UNCHARACTERIZED PROTEIN YVCK-RELATED"/>
    <property type="match status" value="1"/>
</dbReference>
<evidence type="ECO:0000313" key="4">
    <source>
        <dbReference type="Proteomes" id="UP000183605"/>
    </source>
</evidence>
<dbReference type="PANTHER" id="PTHR30135:SF3">
    <property type="entry name" value="GLUCONEOGENESIS FACTOR-RELATED"/>
    <property type="match status" value="1"/>
</dbReference>
<comment type="subcellular location">
    <subcellularLocation>
        <location evidence="2">Cytoplasm</location>
    </subcellularLocation>
</comment>
<name>A0A1J5B8U9_9BACT</name>
<evidence type="ECO:0000256" key="2">
    <source>
        <dbReference type="HAMAP-Rule" id="MF_00973"/>
    </source>
</evidence>
<dbReference type="AlphaFoldDB" id="A0A1J5B8U9"/>
<dbReference type="SUPFAM" id="SSF142338">
    <property type="entry name" value="CofD-like"/>
    <property type="match status" value="1"/>
</dbReference>
<dbReference type="EMBL" id="MNXQ01000004">
    <property type="protein sequence ID" value="OIP04394.1"/>
    <property type="molecule type" value="Genomic_DNA"/>
</dbReference>
<evidence type="ECO:0000256" key="1">
    <source>
        <dbReference type="ARBA" id="ARBA00022490"/>
    </source>
</evidence>
<dbReference type="HAMAP" id="MF_00973">
    <property type="entry name" value="Gluconeogen_factor"/>
    <property type="match status" value="1"/>
</dbReference>
<gene>
    <name evidence="3" type="ORF">AUK18_00145</name>
</gene>
<comment type="function">
    <text evidence="2">Required for morphogenesis under gluconeogenic growth conditions.</text>
</comment>
<dbReference type="Proteomes" id="UP000183605">
    <property type="component" value="Unassembled WGS sequence"/>
</dbReference>
<sequence length="327" mass="35920">MKQTDWKKIVVIGGGTGSFVLLSGLKEYPVELTAIVPVTDDGGSTGRLRDEFGFLPVGDMRQCLAALAKENGLLRKLLLHRFAKGEGLEGHNVGNLILTALEELTGGEPEAIAQAAKIFRLKGKVLPISNQLVKLAAEYSDGETIISEHKIETHRLEKNEKIIKLYTIPQAKINPDAAQAISAADLIIFAPGDLYNSIIADLVINGAKQAIISSPAKLLYIVNLMTLNSQTNYFSARDHVQELEKYAGRILNYILVNNQPIPKSIQQAYQLEAEYPVVDDLASDPRVIRQPLLAGTKFQKPKSDQLKRSLLRHNPVTLAKTIISLIK</sequence>
<dbReference type="InterPro" id="IPR010119">
    <property type="entry name" value="Gluconeogen_factor"/>
</dbReference>
<accession>A0A1J5B8U9</accession>
<dbReference type="NCBIfam" id="TIGR01826">
    <property type="entry name" value="CofD_related"/>
    <property type="match status" value="1"/>
</dbReference>
<dbReference type="Pfam" id="PF01933">
    <property type="entry name" value="CofD"/>
    <property type="match status" value="1"/>
</dbReference>
<dbReference type="InterPro" id="IPR038136">
    <property type="entry name" value="CofD-like_dom_sf"/>
</dbReference>
<organism evidence="3 4">
    <name type="scientific">Candidatus Beckwithbacteria bacterium CG2_30_44_31</name>
    <dbReference type="NCBI Taxonomy" id="1805035"/>
    <lineage>
        <taxon>Bacteria</taxon>
        <taxon>Candidatus Beckwithiibacteriota</taxon>
    </lineage>
</organism>
<comment type="similarity">
    <text evidence="2">Belongs to the gluconeogenesis factor family.</text>
</comment>